<dbReference type="RefSeq" id="WP_026981075.1">
    <property type="nucleotide sequence ID" value="NZ_JRLW01000003.1"/>
</dbReference>
<feature type="transmembrane region" description="Helical" evidence="1">
    <location>
        <begin position="161"/>
        <end position="187"/>
    </location>
</feature>
<reference evidence="2 3" key="1">
    <citation type="submission" date="2013-09" db="EMBL/GenBank/DDBJ databases">
        <authorList>
            <person name="Zeng Z."/>
            <person name="Chen C."/>
        </authorList>
    </citation>
    <scope>NUCLEOTIDE SEQUENCE [LARGE SCALE GENOMIC DNA]</scope>
    <source>
        <strain evidence="2 3">GH29-5</strain>
    </source>
</reference>
<organism evidence="2 3">
    <name type="scientific">Flavobacterium suncheonense GH29-5 = DSM 17707</name>
    <dbReference type="NCBI Taxonomy" id="1121899"/>
    <lineage>
        <taxon>Bacteria</taxon>
        <taxon>Pseudomonadati</taxon>
        <taxon>Bacteroidota</taxon>
        <taxon>Flavobacteriia</taxon>
        <taxon>Flavobacteriales</taxon>
        <taxon>Flavobacteriaceae</taxon>
        <taxon>Flavobacterium</taxon>
    </lineage>
</organism>
<evidence type="ECO:0000256" key="1">
    <source>
        <dbReference type="SAM" id="Phobius"/>
    </source>
</evidence>
<feature type="transmembrane region" description="Helical" evidence="1">
    <location>
        <begin position="84"/>
        <end position="106"/>
    </location>
</feature>
<feature type="transmembrane region" description="Helical" evidence="1">
    <location>
        <begin position="219"/>
        <end position="242"/>
    </location>
</feature>
<keyword evidence="1" id="KW-0812">Transmembrane</keyword>
<dbReference type="Proteomes" id="UP000030121">
    <property type="component" value="Unassembled WGS sequence"/>
</dbReference>
<dbReference type="EMBL" id="JRLW01000003">
    <property type="protein sequence ID" value="KGO90092.1"/>
    <property type="molecule type" value="Genomic_DNA"/>
</dbReference>
<name>A0A0A2MBM7_9FLAO</name>
<dbReference type="OrthoDB" id="1149172at2"/>
<evidence type="ECO:0000313" key="2">
    <source>
        <dbReference type="EMBL" id="KGO90092.1"/>
    </source>
</evidence>
<accession>A0A0A2MBM7</accession>
<keyword evidence="1" id="KW-1133">Transmembrane helix</keyword>
<proteinExistence type="predicted"/>
<comment type="caution">
    <text evidence="2">The sequence shown here is derived from an EMBL/GenBank/DDBJ whole genome shotgun (WGS) entry which is preliminary data.</text>
</comment>
<feature type="transmembrane region" description="Helical" evidence="1">
    <location>
        <begin position="262"/>
        <end position="289"/>
    </location>
</feature>
<evidence type="ECO:0008006" key="4">
    <source>
        <dbReference type="Google" id="ProtNLM"/>
    </source>
</evidence>
<feature type="transmembrane region" description="Helical" evidence="1">
    <location>
        <begin position="136"/>
        <end position="155"/>
    </location>
</feature>
<dbReference type="eggNOG" id="ENOG502ZCGS">
    <property type="taxonomic scope" value="Bacteria"/>
</dbReference>
<gene>
    <name evidence="2" type="ORF">Q764_03220</name>
</gene>
<feature type="transmembrane region" description="Helical" evidence="1">
    <location>
        <begin position="32"/>
        <end position="55"/>
    </location>
</feature>
<keyword evidence="1" id="KW-0472">Membrane</keyword>
<sequence length="319" mass="36134">MFQLYKKRNFSDFVGDTFAFFKTYGKHYYRNYFIINGGFLLVLLVLMYFLGKIFYEGIFSNLSGGANYNTDNSADVFINENLPIIIGLGIFAAIAALFLSILSYAYPVAYLKLIEKKTDFTTEEIITAIKSKVGKIIVFFLASIFIMFPIMAIVMGLSFLLVFIIIGIPLLFIVIPALMCWFSLAFYDYISTDKGYFDALGGGFSLLKQKFWPCVGSTAVMYMIMQIVVGFVSMIPYLIGIFSMFTTLENPENAGNLNNEGYSFFLIMMGVTMVLSLLLNFIFQNFLLINQGIMYYSIREENENNTSKSEIDLIGTQGE</sequence>
<dbReference type="AlphaFoldDB" id="A0A0A2MBM7"/>
<keyword evidence="3" id="KW-1185">Reference proteome</keyword>
<evidence type="ECO:0000313" key="3">
    <source>
        <dbReference type="Proteomes" id="UP000030121"/>
    </source>
</evidence>
<dbReference type="STRING" id="1121899.GCA_000430025_00029"/>
<protein>
    <recommendedName>
        <fullName evidence="4">DUF4013 domain-containing protein</fullName>
    </recommendedName>
</protein>